<protein>
    <submittedName>
        <fullName evidence="1">Uncharacterized protein</fullName>
    </submittedName>
</protein>
<organism evidence="1">
    <name type="scientific">Podoviridae sp. ctO1718</name>
    <dbReference type="NCBI Taxonomy" id="2827733"/>
    <lineage>
        <taxon>Viruses</taxon>
        <taxon>Duplodnaviria</taxon>
        <taxon>Heunggongvirae</taxon>
        <taxon>Uroviricota</taxon>
        <taxon>Caudoviricetes</taxon>
    </lineage>
</organism>
<sequence>MMGYLEKLEFSKDWTKAEDFPTYEPDESQVRADLQLLHNEAKAAINALVDKLESAEFASHLAVSAEGMTATNLAAALAEILETAKAAQAGTIVDGTVTEAKLAAALVQKINSIDVTYSMNAPTANETPTTGYQLGKLWLKPEFSVANLASDYALATGANWTGENVTKEASGGKLVFSGTGDSQYGTAKAEFTVPAGHTVRVWLTVEQTAGQFASLKTYLGTTEYTLTSGTQLVQDVTAGEDGKVAIQVKADWSNTVTAAGGKFTITAFTAVDKAASMLPGCIALTDGNLDALVTAKAPFAETKTRRELYGQQTAGVWKRLAPDEDQTTDEMTVPKGVAQTLGVTEGATLSAALERLYAVFEDVKAVLNGGTAEGIRTMERCVFGYYDGNGTYGAEHPTTLALDFVPKYVELVGGGKSDGTTFGPFRDDESVYFLRFRIMTGTLTTEFQQNQGFCENSRYYNYFGRKSADGKTLYWYGEQKSGFPDYPMAASVQFNASGARYYYRAYG</sequence>
<name>A0A8S5TLV1_9CAUD</name>
<reference evidence="1" key="1">
    <citation type="journal article" date="2021" name="Proc. Natl. Acad. Sci. U.S.A.">
        <title>A Catalog of Tens of Thousands of Viruses from Human Metagenomes Reveals Hidden Associations with Chronic Diseases.</title>
        <authorList>
            <person name="Tisza M.J."/>
            <person name="Buck C.B."/>
        </authorList>
    </citation>
    <scope>NUCLEOTIDE SEQUENCE</scope>
    <source>
        <strain evidence="1">CtO1718</strain>
    </source>
</reference>
<dbReference type="EMBL" id="BK032850">
    <property type="protein sequence ID" value="DAF64096.1"/>
    <property type="molecule type" value="Genomic_DNA"/>
</dbReference>
<evidence type="ECO:0000313" key="1">
    <source>
        <dbReference type="EMBL" id="DAF64096.1"/>
    </source>
</evidence>
<proteinExistence type="predicted"/>
<accession>A0A8S5TLV1</accession>